<dbReference type="Proteomes" id="UP000265566">
    <property type="component" value="Chromosome 3"/>
</dbReference>
<accession>A0A396IRZ9</accession>
<sequence length="86" mass="9922">MSKKAVAWGRRKGKRAVDSLFGSASDEARVCLGWMRMKHAVTACLDLLQRKKRVPLVICYESGPFWTFLRLWTISGLKKKRKIIIK</sequence>
<dbReference type="Gramene" id="rna15435">
    <property type="protein sequence ID" value="RHN67263.1"/>
    <property type="gene ID" value="gene15435"/>
</dbReference>
<name>A0A396IRZ9_MEDTR</name>
<dbReference type="AlphaFoldDB" id="A0A396IRZ9"/>
<reference evidence="1" key="1">
    <citation type="journal article" date="2018" name="Nat. Plants">
        <title>Whole-genome landscape of Medicago truncatula symbiotic genes.</title>
        <authorList>
            <person name="Pecrix Y."/>
            <person name="Gamas P."/>
            <person name="Carrere S."/>
        </authorList>
    </citation>
    <scope>NUCLEOTIDE SEQUENCE</scope>
    <source>
        <tissue evidence="1">Leaves</tissue>
    </source>
</reference>
<organism evidence="1">
    <name type="scientific">Medicago truncatula</name>
    <name type="common">Barrel medic</name>
    <name type="synonym">Medicago tribuloides</name>
    <dbReference type="NCBI Taxonomy" id="3880"/>
    <lineage>
        <taxon>Eukaryota</taxon>
        <taxon>Viridiplantae</taxon>
        <taxon>Streptophyta</taxon>
        <taxon>Embryophyta</taxon>
        <taxon>Tracheophyta</taxon>
        <taxon>Spermatophyta</taxon>
        <taxon>Magnoliopsida</taxon>
        <taxon>eudicotyledons</taxon>
        <taxon>Gunneridae</taxon>
        <taxon>Pentapetalae</taxon>
        <taxon>rosids</taxon>
        <taxon>fabids</taxon>
        <taxon>Fabales</taxon>
        <taxon>Fabaceae</taxon>
        <taxon>Papilionoideae</taxon>
        <taxon>50 kb inversion clade</taxon>
        <taxon>NPAAA clade</taxon>
        <taxon>Hologalegina</taxon>
        <taxon>IRL clade</taxon>
        <taxon>Trifolieae</taxon>
        <taxon>Medicago</taxon>
    </lineage>
</organism>
<evidence type="ECO:0000313" key="1">
    <source>
        <dbReference type="EMBL" id="RHN67263.1"/>
    </source>
</evidence>
<gene>
    <name evidence="1" type="ORF">MtrunA17_Chr3g0100861</name>
</gene>
<comment type="caution">
    <text evidence="1">The sequence shown here is derived from an EMBL/GenBank/DDBJ whole genome shotgun (WGS) entry which is preliminary data.</text>
</comment>
<dbReference type="EMBL" id="PSQE01000003">
    <property type="protein sequence ID" value="RHN67263.1"/>
    <property type="molecule type" value="Genomic_DNA"/>
</dbReference>
<proteinExistence type="predicted"/>
<protein>
    <submittedName>
        <fullName evidence="1">Uncharacterized protein</fullName>
    </submittedName>
</protein>